<evidence type="ECO:0000256" key="3">
    <source>
        <dbReference type="ARBA" id="ARBA00022525"/>
    </source>
</evidence>
<reference evidence="10 11" key="1">
    <citation type="submission" date="2022-03" db="EMBL/GenBank/DDBJ databases">
        <authorList>
            <person name="Macdonald S."/>
            <person name="Ahmed S."/>
            <person name="Newling K."/>
        </authorList>
    </citation>
    <scope>NUCLEOTIDE SEQUENCE [LARGE SCALE GENOMIC DNA]</scope>
</reference>
<protein>
    <recommendedName>
        <fullName evidence="9">Defensin-like protein</fullName>
    </recommendedName>
</protein>
<evidence type="ECO:0000256" key="5">
    <source>
        <dbReference type="ARBA" id="ARBA00022577"/>
    </source>
</evidence>
<evidence type="ECO:0000256" key="6">
    <source>
        <dbReference type="ARBA" id="ARBA00022729"/>
    </source>
</evidence>
<sequence>MYTNVAVVNQSRASTCLDTLGPCDKNCAPQCQAKYGPSVQVKCTNGKCTCLYQCRPSKVCYGGAGFCSEDCDRNCCNMNCAKKYLAGHGSCLTLVNINLCECEYSC</sequence>
<dbReference type="InterPro" id="IPR039641">
    <property type="entry name" value="LCR"/>
</dbReference>
<keyword evidence="8" id="KW-1015">Disulfide bond</keyword>
<comment type="caution">
    <text evidence="10">The sequence shown here is derived from an EMBL/GenBank/DDBJ whole genome shotgun (WGS) entry which is preliminary data.</text>
</comment>
<name>A0ABC8KX16_ERUVS</name>
<dbReference type="EMBL" id="CAKOAT010316154">
    <property type="protein sequence ID" value="CAH8361781.1"/>
    <property type="molecule type" value="Genomic_DNA"/>
</dbReference>
<evidence type="ECO:0000256" key="8">
    <source>
        <dbReference type="ARBA" id="ARBA00023157"/>
    </source>
</evidence>
<evidence type="ECO:0000313" key="11">
    <source>
        <dbReference type="Proteomes" id="UP001642260"/>
    </source>
</evidence>
<comment type="subcellular location">
    <subcellularLocation>
        <location evidence="1 9">Secreted</location>
    </subcellularLocation>
</comment>
<evidence type="ECO:0000256" key="9">
    <source>
        <dbReference type="RuleBase" id="RU367109"/>
    </source>
</evidence>
<dbReference type="GO" id="GO:0005576">
    <property type="term" value="C:extracellular region"/>
    <property type="evidence" value="ECO:0007669"/>
    <property type="project" value="UniProtKB-SubCell"/>
</dbReference>
<dbReference type="GO" id="GO:0050832">
    <property type="term" value="P:defense response to fungus"/>
    <property type="evidence" value="ECO:0007669"/>
    <property type="project" value="UniProtKB-UniRule"/>
</dbReference>
<dbReference type="PANTHER" id="PTHR36788:SF4">
    <property type="entry name" value="DEFENSIN-LIKE PROTEIN 181-RELATED"/>
    <property type="match status" value="1"/>
</dbReference>
<keyword evidence="3 9" id="KW-0964">Secreted</keyword>
<keyword evidence="11" id="KW-1185">Reference proteome</keyword>
<gene>
    <name evidence="10" type="ORF">ERUC_LOCUS27537</name>
</gene>
<evidence type="ECO:0000256" key="4">
    <source>
        <dbReference type="ARBA" id="ARBA00022529"/>
    </source>
</evidence>
<keyword evidence="7 9" id="KW-0611">Plant defense</keyword>
<keyword evidence="5 9" id="KW-0295">Fungicide</keyword>
<accession>A0ABC8KX16</accession>
<organism evidence="10 11">
    <name type="scientific">Eruca vesicaria subsp. sativa</name>
    <name type="common">Garden rocket</name>
    <name type="synonym">Eruca sativa</name>
    <dbReference type="NCBI Taxonomy" id="29727"/>
    <lineage>
        <taxon>Eukaryota</taxon>
        <taxon>Viridiplantae</taxon>
        <taxon>Streptophyta</taxon>
        <taxon>Embryophyta</taxon>
        <taxon>Tracheophyta</taxon>
        <taxon>Spermatophyta</taxon>
        <taxon>Magnoliopsida</taxon>
        <taxon>eudicotyledons</taxon>
        <taxon>Gunneridae</taxon>
        <taxon>Pentapetalae</taxon>
        <taxon>rosids</taxon>
        <taxon>malvids</taxon>
        <taxon>Brassicales</taxon>
        <taxon>Brassicaceae</taxon>
        <taxon>Brassiceae</taxon>
        <taxon>Eruca</taxon>
    </lineage>
</organism>
<evidence type="ECO:0000256" key="1">
    <source>
        <dbReference type="ARBA" id="ARBA00004613"/>
    </source>
</evidence>
<dbReference type="PANTHER" id="PTHR36788">
    <property type="entry name" value="DEFENSIN-LIKE PROTEIN 183"/>
    <property type="match status" value="1"/>
</dbReference>
<evidence type="ECO:0000313" key="10">
    <source>
        <dbReference type="EMBL" id="CAH8361781.1"/>
    </source>
</evidence>
<dbReference type="Proteomes" id="UP001642260">
    <property type="component" value="Unassembled WGS sequence"/>
</dbReference>
<comment type="similarity">
    <text evidence="2 9">Belongs to the DEFL family.</text>
</comment>
<proteinExistence type="inferred from homology"/>
<evidence type="ECO:0000256" key="2">
    <source>
        <dbReference type="ARBA" id="ARBA00006722"/>
    </source>
</evidence>
<evidence type="ECO:0000256" key="7">
    <source>
        <dbReference type="ARBA" id="ARBA00022821"/>
    </source>
</evidence>
<keyword evidence="4 9" id="KW-0929">Antimicrobial</keyword>
<keyword evidence="6" id="KW-0732">Signal</keyword>
<dbReference type="GO" id="GO:0031640">
    <property type="term" value="P:killing of cells of another organism"/>
    <property type="evidence" value="ECO:0007669"/>
    <property type="project" value="UniProtKB-UniRule"/>
</dbReference>
<dbReference type="AlphaFoldDB" id="A0ABC8KX16"/>